<comment type="caution">
    <text evidence="2">The sequence shown here is derived from an EMBL/GenBank/DDBJ whole genome shotgun (WGS) entry which is preliminary data.</text>
</comment>
<keyword evidence="3" id="KW-1185">Reference proteome</keyword>
<dbReference type="EMBL" id="SZYD01000014">
    <property type="protein sequence ID" value="KAD4180221.1"/>
    <property type="molecule type" value="Genomic_DNA"/>
</dbReference>
<protein>
    <submittedName>
        <fullName evidence="2">Uncharacterized protein</fullName>
    </submittedName>
</protein>
<dbReference type="AlphaFoldDB" id="A0A5N6N134"/>
<name>A0A5N6N134_9ASTR</name>
<organism evidence="2 3">
    <name type="scientific">Mikania micrantha</name>
    <name type="common">bitter vine</name>
    <dbReference type="NCBI Taxonomy" id="192012"/>
    <lineage>
        <taxon>Eukaryota</taxon>
        <taxon>Viridiplantae</taxon>
        <taxon>Streptophyta</taxon>
        <taxon>Embryophyta</taxon>
        <taxon>Tracheophyta</taxon>
        <taxon>Spermatophyta</taxon>
        <taxon>Magnoliopsida</taxon>
        <taxon>eudicotyledons</taxon>
        <taxon>Gunneridae</taxon>
        <taxon>Pentapetalae</taxon>
        <taxon>asterids</taxon>
        <taxon>campanulids</taxon>
        <taxon>Asterales</taxon>
        <taxon>Asteraceae</taxon>
        <taxon>Asteroideae</taxon>
        <taxon>Heliantheae alliance</taxon>
        <taxon>Eupatorieae</taxon>
        <taxon>Mikania</taxon>
    </lineage>
</organism>
<feature type="transmembrane region" description="Helical" evidence="1">
    <location>
        <begin position="34"/>
        <end position="53"/>
    </location>
</feature>
<evidence type="ECO:0000313" key="3">
    <source>
        <dbReference type="Proteomes" id="UP000326396"/>
    </source>
</evidence>
<proteinExistence type="predicted"/>
<keyword evidence="1" id="KW-1133">Transmembrane helix</keyword>
<accession>A0A5N6N134</accession>
<keyword evidence="1" id="KW-0472">Membrane</keyword>
<reference evidence="2 3" key="1">
    <citation type="submission" date="2019-05" db="EMBL/GenBank/DDBJ databases">
        <title>Mikania micrantha, genome provides insights into the molecular mechanism of rapid growth.</title>
        <authorList>
            <person name="Liu B."/>
        </authorList>
    </citation>
    <scope>NUCLEOTIDE SEQUENCE [LARGE SCALE GENOMIC DNA]</scope>
    <source>
        <strain evidence="2">NLD-2019</strain>
        <tissue evidence="2">Leaf</tissue>
    </source>
</reference>
<keyword evidence="1" id="KW-0812">Transmembrane</keyword>
<gene>
    <name evidence="2" type="ORF">E3N88_28812</name>
</gene>
<dbReference type="Proteomes" id="UP000326396">
    <property type="component" value="Linkage Group LG4"/>
</dbReference>
<sequence>MAAKAFHRLKNAMALAVSFVVKFVGEITKMAWKVLLVVGVQMLLLYFLPFLLVPNVFEIALSLEVGFLLAEPTSMDCTKVTAAIGLEVV</sequence>
<evidence type="ECO:0000256" key="1">
    <source>
        <dbReference type="SAM" id="Phobius"/>
    </source>
</evidence>
<evidence type="ECO:0000313" key="2">
    <source>
        <dbReference type="EMBL" id="KAD4180221.1"/>
    </source>
</evidence>